<feature type="domain" description="RRM" evidence="7">
    <location>
        <begin position="484"/>
        <end position="554"/>
    </location>
</feature>
<feature type="compositionally biased region" description="Low complexity" evidence="6">
    <location>
        <begin position="684"/>
        <end position="693"/>
    </location>
</feature>
<dbReference type="InterPro" id="IPR008942">
    <property type="entry name" value="ENTH_VHS"/>
</dbReference>
<feature type="compositionally biased region" description="Basic and acidic residues" evidence="6">
    <location>
        <begin position="642"/>
        <end position="651"/>
    </location>
</feature>
<organism evidence="9 10">
    <name type="scientific">Aspergillus campestris (strain IBT 28561)</name>
    <dbReference type="NCBI Taxonomy" id="1392248"/>
    <lineage>
        <taxon>Eukaryota</taxon>
        <taxon>Fungi</taxon>
        <taxon>Dikarya</taxon>
        <taxon>Ascomycota</taxon>
        <taxon>Pezizomycotina</taxon>
        <taxon>Eurotiomycetes</taxon>
        <taxon>Eurotiomycetidae</taxon>
        <taxon>Eurotiales</taxon>
        <taxon>Aspergillaceae</taxon>
        <taxon>Aspergillus</taxon>
        <taxon>Aspergillus subgen. Circumdati</taxon>
    </lineage>
</organism>
<feature type="region of interest" description="Disordered" evidence="6">
    <location>
        <begin position="357"/>
        <end position="464"/>
    </location>
</feature>
<feature type="region of interest" description="Disordered" evidence="6">
    <location>
        <begin position="223"/>
        <end position="243"/>
    </location>
</feature>
<evidence type="ECO:0000256" key="6">
    <source>
        <dbReference type="SAM" id="MobiDB-lite"/>
    </source>
</evidence>
<dbReference type="CDD" id="cd16984">
    <property type="entry name" value="CID_Nrd1_like"/>
    <property type="match status" value="1"/>
</dbReference>
<dbReference type="VEuPathDB" id="FungiDB:P168DRAFT_172315"/>
<dbReference type="OrthoDB" id="79367at2759"/>
<comment type="subcellular location">
    <subcellularLocation>
        <location evidence="1">Nucleus</location>
    </subcellularLocation>
</comment>
<dbReference type="InterPro" id="IPR000504">
    <property type="entry name" value="RRM_dom"/>
</dbReference>
<dbReference type="Gene3D" id="1.25.40.90">
    <property type="match status" value="1"/>
</dbReference>
<evidence type="ECO:0008006" key="11">
    <source>
        <dbReference type="Google" id="ProtNLM"/>
    </source>
</evidence>
<dbReference type="SUPFAM" id="SSF48464">
    <property type="entry name" value="ENTH/VHS domain"/>
    <property type="match status" value="1"/>
</dbReference>
<dbReference type="GO" id="GO:0010629">
    <property type="term" value="P:negative regulation of gene expression"/>
    <property type="evidence" value="ECO:0007669"/>
    <property type="project" value="UniProtKB-ARBA"/>
</dbReference>
<feature type="domain" description="CID" evidence="8">
    <location>
        <begin position="1"/>
        <end position="154"/>
    </location>
</feature>
<feature type="compositionally biased region" description="Basic and acidic residues" evidence="6">
    <location>
        <begin position="366"/>
        <end position="382"/>
    </location>
</feature>
<dbReference type="Proteomes" id="UP000234254">
    <property type="component" value="Unassembled WGS sequence"/>
</dbReference>
<dbReference type="InterPro" id="IPR006569">
    <property type="entry name" value="CID_dom"/>
</dbReference>
<dbReference type="Pfam" id="PF00076">
    <property type="entry name" value="RRM_1"/>
    <property type="match status" value="1"/>
</dbReference>
<dbReference type="SMART" id="SM00582">
    <property type="entry name" value="RPR"/>
    <property type="match status" value="1"/>
</dbReference>
<dbReference type="Pfam" id="PF21380">
    <property type="entry name" value="Nrd1-Seb1_dom2"/>
    <property type="match status" value="1"/>
</dbReference>
<feature type="compositionally biased region" description="Pro residues" evidence="6">
    <location>
        <begin position="712"/>
        <end position="721"/>
    </location>
</feature>
<comment type="caution">
    <text evidence="9">The sequence shown here is derived from an EMBL/GenBank/DDBJ whole genome shotgun (WGS) entry which is preliminary data.</text>
</comment>
<evidence type="ECO:0000256" key="4">
    <source>
        <dbReference type="ARBA" id="ARBA00023242"/>
    </source>
</evidence>
<feature type="compositionally biased region" description="Basic and acidic residues" evidence="6">
    <location>
        <begin position="399"/>
        <end position="441"/>
    </location>
</feature>
<dbReference type="SUPFAM" id="SSF54928">
    <property type="entry name" value="RNA-binding domain, RBD"/>
    <property type="match status" value="1"/>
</dbReference>
<dbReference type="Gene3D" id="3.30.70.330">
    <property type="match status" value="1"/>
</dbReference>
<dbReference type="Pfam" id="PF04818">
    <property type="entry name" value="CID"/>
    <property type="match status" value="1"/>
</dbReference>
<keyword evidence="2" id="KW-0597">Phosphoprotein</keyword>
<dbReference type="GO" id="GO:0031124">
    <property type="term" value="P:mRNA 3'-end processing"/>
    <property type="evidence" value="ECO:0007669"/>
    <property type="project" value="UniProtKB-ARBA"/>
</dbReference>
<gene>
    <name evidence="9" type="ORF">P168DRAFT_172315</name>
</gene>
<keyword evidence="4" id="KW-0539">Nucleus</keyword>
<dbReference type="EMBL" id="MSFM01000007">
    <property type="protein sequence ID" value="PKY03964.1"/>
    <property type="molecule type" value="Genomic_DNA"/>
</dbReference>
<evidence type="ECO:0000256" key="3">
    <source>
        <dbReference type="ARBA" id="ARBA00022884"/>
    </source>
</evidence>
<feature type="region of interest" description="Disordered" evidence="6">
    <location>
        <begin position="622"/>
        <end position="721"/>
    </location>
</feature>
<dbReference type="SMART" id="SM00360">
    <property type="entry name" value="RRM"/>
    <property type="match status" value="1"/>
</dbReference>
<reference evidence="9" key="1">
    <citation type="submission" date="2016-12" db="EMBL/GenBank/DDBJ databases">
        <title>The genomes of Aspergillus section Nigri reveals drivers in fungal speciation.</title>
        <authorList>
            <consortium name="DOE Joint Genome Institute"/>
            <person name="Vesth T.C."/>
            <person name="Nybo J."/>
            <person name="Theobald S."/>
            <person name="Brandl J."/>
            <person name="Frisvad J.C."/>
            <person name="Nielsen K.F."/>
            <person name="Lyhne E.K."/>
            <person name="Kogle M.E."/>
            <person name="Kuo A."/>
            <person name="Riley R."/>
            <person name="Clum A."/>
            <person name="Nolan M."/>
            <person name="Lipzen A."/>
            <person name="Salamov A."/>
            <person name="Henrissat B."/>
            <person name="Wiebenga A."/>
            <person name="De vries R.P."/>
            <person name="Grigoriev I.V."/>
            <person name="Mortensen U.H."/>
            <person name="Andersen M.R."/>
            <person name="Baker S.E."/>
        </authorList>
    </citation>
    <scope>NUCLEOTIDE SEQUENCE</scope>
    <source>
        <strain evidence="9">IBT 28561</strain>
    </source>
</reference>
<accession>A0A2I1D269</accession>
<dbReference type="PROSITE" id="PS51391">
    <property type="entry name" value="CID"/>
    <property type="match status" value="1"/>
</dbReference>
<proteinExistence type="predicted"/>
<dbReference type="GeneID" id="36540423"/>
<name>A0A2I1D269_ASPC2</name>
<dbReference type="FunFam" id="3.30.70.330:FF:000397">
    <property type="entry name" value="RNA binding protein Nrd1"/>
    <property type="match status" value="1"/>
</dbReference>
<dbReference type="GO" id="GO:0006369">
    <property type="term" value="P:termination of RNA polymerase II transcription"/>
    <property type="evidence" value="ECO:0007669"/>
    <property type="project" value="UniProtKB-ARBA"/>
</dbReference>
<evidence type="ECO:0000313" key="10">
    <source>
        <dbReference type="Proteomes" id="UP000234254"/>
    </source>
</evidence>
<dbReference type="GO" id="GO:0005634">
    <property type="term" value="C:nucleus"/>
    <property type="evidence" value="ECO:0007669"/>
    <property type="project" value="UniProtKB-SubCell"/>
</dbReference>
<protein>
    <recommendedName>
        <fullName evidence="11">RNA binding protein Nrd1</fullName>
    </recommendedName>
</protein>
<dbReference type="InterPro" id="IPR048892">
    <property type="entry name" value="Nrd1_Seb1_dom2"/>
</dbReference>
<evidence type="ECO:0000259" key="8">
    <source>
        <dbReference type="PROSITE" id="PS51391"/>
    </source>
</evidence>
<dbReference type="InterPro" id="IPR012677">
    <property type="entry name" value="Nucleotide-bd_a/b_plait_sf"/>
</dbReference>
<dbReference type="GO" id="GO:0031126">
    <property type="term" value="P:sno(s)RNA 3'-end processing"/>
    <property type="evidence" value="ECO:0007669"/>
    <property type="project" value="UniProtKB-ARBA"/>
</dbReference>
<evidence type="ECO:0000256" key="1">
    <source>
        <dbReference type="ARBA" id="ARBA00004123"/>
    </source>
</evidence>
<dbReference type="FunFam" id="1.25.40.90:FF:000026">
    <property type="entry name" value="RNA binding protein Nrd1"/>
    <property type="match status" value="1"/>
</dbReference>
<evidence type="ECO:0000259" key="7">
    <source>
        <dbReference type="PROSITE" id="PS50102"/>
    </source>
</evidence>
<dbReference type="PROSITE" id="PS50102">
    <property type="entry name" value="RRM"/>
    <property type="match status" value="1"/>
</dbReference>
<sequence length="721" mass="76461">MSSAVAELDNYLQSMLALKPPGVSGSKINSITSLCTANVQNESVLIQKIYTHFKKAPGTHKLGVLYVVDSVTRQWVEAARKSGQQAGSAAPDGTFAAGVNRVTELLPVLMTDIINNAPEDQKEKIKKLVDIWERGYTFPAPMLASFKQKLNAPAHNIESTTPEGSPAPNMLGSQPQANGATSGTPAQSAPDTSSILKALADMAKQNTAAPAAPAVSAPANPLGAYSTPSVPQPDPATLSGQAGVNPYTAGSMATPFAALSMAPTQSHTPPNPMAANPLAALLPQATAAVPAQQTPGMPGPDALQQQLQLLQLLAAQGIPQDQWATALQILSLSNASGVGNMTAPQVPGFNFPGQNVNNAWGGRADSQTHDFDRERERERDYMRSPPNQYRRRSRSPGGWDRRREVSPPRRRDSPVYGEYHGDSPGRRGGDPRGRRGNDYRQRSPPGRRRRSPSPRKDPALPPPGPKLIEWDYSIGQGCIKVLSRTLFVGGVTSSEAHLRSLFSKFGIVQTCIVNIDKRHAFIKMIGRTDAINARDGMESYKSGDMQLRTRWGVGFGPRDCSDYQTGVSVIPIERLTEADRKWMVNAEYGGTGGRPIESGMVVEEPDIEIGAGVSSKAISRRIATDTGGKRGPVSSRTQQDPRGGRRPEHPDPQGGKPVGPGGPSGSVDRETSNVGNIGVPPAVPGFGFSFPGMPMFPPGFMMGGAGAGGSTQPPPPGQGGN</sequence>
<evidence type="ECO:0000313" key="9">
    <source>
        <dbReference type="EMBL" id="PKY03964.1"/>
    </source>
</evidence>
<evidence type="ECO:0000256" key="2">
    <source>
        <dbReference type="ARBA" id="ARBA00022553"/>
    </source>
</evidence>
<keyword evidence="10" id="KW-1185">Reference proteome</keyword>
<dbReference type="RefSeq" id="XP_024692558.1">
    <property type="nucleotide sequence ID" value="XM_024832900.1"/>
</dbReference>
<feature type="region of interest" description="Disordered" evidence="6">
    <location>
        <begin position="156"/>
        <end position="191"/>
    </location>
</feature>
<dbReference type="GO" id="GO:0032991">
    <property type="term" value="C:protein-containing complex"/>
    <property type="evidence" value="ECO:0007669"/>
    <property type="project" value="UniProtKB-ARBA"/>
</dbReference>
<feature type="compositionally biased region" description="Polar residues" evidence="6">
    <location>
        <begin position="171"/>
        <end position="191"/>
    </location>
</feature>
<dbReference type="AlphaFoldDB" id="A0A2I1D269"/>
<evidence type="ECO:0000256" key="5">
    <source>
        <dbReference type="PROSITE-ProRule" id="PRU00176"/>
    </source>
</evidence>
<dbReference type="GO" id="GO:0003723">
    <property type="term" value="F:RNA binding"/>
    <property type="evidence" value="ECO:0007669"/>
    <property type="project" value="UniProtKB-UniRule"/>
</dbReference>
<keyword evidence="3 5" id="KW-0694">RNA-binding</keyword>
<dbReference type="InterPro" id="IPR035979">
    <property type="entry name" value="RBD_domain_sf"/>
</dbReference>